<accession>A0AAV4QEZ6</accession>
<evidence type="ECO:0000313" key="1">
    <source>
        <dbReference type="EMBL" id="GIY06921.1"/>
    </source>
</evidence>
<dbReference type="EMBL" id="BPLR01006019">
    <property type="protein sequence ID" value="GIY06921.1"/>
    <property type="molecule type" value="Genomic_DNA"/>
</dbReference>
<proteinExistence type="predicted"/>
<sequence length="103" mass="12098">MKSVPAKSKIHWMALSGSHLCPFSLHPLSPWFARNQFRIHDEFFAKACFRRSSRPLREEFVCVQFKFGFNGENAYGERGEIVPSKRLSTRRNNRKPTERIVEN</sequence>
<protein>
    <submittedName>
        <fullName evidence="1">Uncharacterized protein</fullName>
    </submittedName>
</protein>
<dbReference type="AlphaFoldDB" id="A0AAV4QEZ6"/>
<keyword evidence="2" id="KW-1185">Reference proteome</keyword>
<dbReference type="Proteomes" id="UP001054945">
    <property type="component" value="Unassembled WGS sequence"/>
</dbReference>
<comment type="caution">
    <text evidence="1">The sequence shown here is derived from an EMBL/GenBank/DDBJ whole genome shotgun (WGS) entry which is preliminary data.</text>
</comment>
<evidence type="ECO:0000313" key="2">
    <source>
        <dbReference type="Proteomes" id="UP001054945"/>
    </source>
</evidence>
<reference evidence="1 2" key="1">
    <citation type="submission" date="2021-06" db="EMBL/GenBank/DDBJ databases">
        <title>Caerostris extrusa draft genome.</title>
        <authorList>
            <person name="Kono N."/>
            <person name="Arakawa K."/>
        </authorList>
    </citation>
    <scope>NUCLEOTIDE SEQUENCE [LARGE SCALE GENOMIC DNA]</scope>
</reference>
<organism evidence="1 2">
    <name type="scientific">Caerostris extrusa</name>
    <name type="common">Bark spider</name>
    <name type="synonym">Caerostris bankana</name>
    <dbReference type="NCBI Taxonomy" id="172846"/>
    <lineage>
        <taxon>Eukaryota</taxon>
        <taxon>Metazoa</taxon>
        <taxon>Ecdysozoa</taxon>
        <taxon>Arthropoda</taxon>
        <taxon>Chelicerata</taxon>
        <taxon>Arachnida</taxon>
        <taxon>Araneae</taxon>
        <taxon>Araneomorphae</taxon>
        <taxon>Entelegynae</taxon>
        <taxon>Araneoidea</taxon>
        <taxon>Araneidae</taxon>
        <taxon>Caerostris</taxon>
    </lineage>
</organism>
<gene>
    <name evidence="1" type="ORF">CEXT_11101</name>
</gene>
<name>A0AAV4QEZ6_CAEEX</name>